<organism evidence="2 3">
    <name type="scientific">Puccinia coronata f. sp. avenae</name>
    <dbReference type="NCBI Taxonomy" id="200324"/>
    <lineage>
        <taxon>Eukaryota</taxon>
        <taxon>Fungi</taxon>
        <taxon>Dikarya</taxon>
        <taxon>Basidiomycota</taxon>
        <taxon>Pucciniomycotina</taxon>
        <taxon>Pucciniomycetes</taxon>
        <taxon>Pucciniales</taxon>
        <taxon>Pucciniaceae</taxon>
        <taxon>Puccinia</taxon>
    </lineage>
</organism>
<accession>A0A2N5VER8</accession>
<gene>
    <name evidence="2" type="ORF">PCASD_04267</name>
</gene>
<feature type="region of interest" description="Disordered" evidence="1">
    <location>
        <begin position="31"/>
        <end position="52"/>
    </location>
</feature>
<dbReference type="AlphaFoldDB" id="A0A2N5VER8"/>
<evidence type="ECO:0000313" key="2">
    <source>
        <dbReference type="EMBL" id="PLW48493.1"/>
    </source>
</evidence>
<name>A0A2N5VER8_9BASI</name>
<dbReference type="Proteomes" id="UP000235392">
    <property type="component" value="Unassembled WGS sequence"/>
</dbReference>
<comment type="caution">
    <text evidence="2">The sequence shown here is derived from an EMBL/GenBank/DDBJ whole genome shotgun (WGS) entry which is preliminary data.</text>
</comment>
<evidence type="ECO:0000313" key="3">
    <source>
        <dbReference type="Proteomes" id="UP000235392"/>
    </source>
</evidence>
<feature type="compositionally biased region" description="Polar residues" evidence="1">
    <location>
        <begin position="96"/>
        <end position="122"/>
    </location>
</feature>
<sequence length="122" mass="13975">MTNNDRYIGHPPDDHYTDLLILIIHRRTDTSHPLDDRYPLHPVDNQYRSHPVDDRRMVRKILESQDFTKIPGIRVKSSDSARYGTGPKYSGDAAQRRQNGKPNTALSPPRTPRSTCHNSVTT</sequence>
<evidence type="ECO:0000256" key="1">
    <source>
        <dbReference type="SAM" id="MobiDB-lite"/>
    </source>
</evidence>
<protein>
    <submittedName>
        <fullName evidence="2">Uncharacterized protein</fullName>
    </submittedName>
</protein>
<reference evidence="2 3" key="1">
    <citation type="submission" date="2017-11" db="EMBL/GenBank/DDBJ databases">
        <title>De novo assembly and phasing of dikaryotic genomes from two isolates of Puccinia coronata f. sp. avenae, the causal agent of oat crown rust.</title>
        <authorList>
            <person name="Miller M.E."/>
            <person name="Zhang Y."/>
            <person name="Omidvar V."/>
            <person name="Sperschneider J."/>
            <person name="Schwessinger B."/>
            <person name="Raley C."/>
            <person name="Palmer J.M."/>
            <person name="Garnica D."/>
            <person name="Upadhyaya N."/>
            <person name="Rathjen J."/>
            <person name="Taylor J.M."/>
            <person name="Park R.F."/>
            <person name="Dodds P.N."/>
            <person name="Hirsch C.D."/>
            <person name="Kianian S.F."/>
            <person name="Figueroa M."/>
        </authorList>
    </citation>
    <scope>NUCLEOTIDE SEQUENCE [LARGE SCALE GENOMIC DNA]</scope>
    <source>
        <strain evidence="2">12SD80</strain>
    </source>
</reference>
<feature type="region of interest" description="Disordered" evidence="1">
    <location>
        <begin position="76"/>
        <end position="122"/>
    </location>
</feature>
<dbReference type="EMBL" id="PGCI01000023">
    <property type="protein sequence ID" value="PLW48493.1"/>
    <property type="molecule type" value="Genomic_DNA"/>
</dbReference>
<proteinExistence type="predicted"/>